<dbReference type="EMBL" id="FOEI01000009">
    <property type="protein sequence ID" value="SEQ19223.1"/>
    <property type="molecule type" value="Genomic_DNA"/>
</dbReference>
<dbReference type="Proteomes" id="UP000198648">
    <property type="component" value="Unassembled WGS sequence"/>
</dbReference>
<evidence type="ECO:0000313" key="2">
    <source>
        <dbReference type="EMBL" id="SEQ19223.1"/>
    </source>
</evidence>
<keyword evidence="1" id="KW-0812">Transmembrane</keyword>
<gene>
    <name evidence="2" type="ORF">SAMN05444005_10923</name>
</gene>
<evidence type="ECO:0000313" key="3">
    <source>
        <dbReference type="Proteomes" id="UP000198648"/>
    </source>
</evidence>
<keyword evidence="1" id="KW-0472">Membrane</keyword>
<feature type="transmembrane region" description="Helical" evidence="1">
    <location>
        <begin position="82"/>
        <end position="104"/>
    </location>
</feature>
<protein>
    <submittedName>
        <fullName evidence="2">Uncharacterized protein</fullName>
    </submittedName>
</protein>
<sequence length="196" mass="23277">MQIEKMSASDLEFLKSESNKSKQRFFKLFITSLKYILPLLFLILIIPMEYLKLLKVFKRKSVKTINNEITGSLLSNFNALELTLFVVIPIVICFLFLFYFYFLYAKLPIAKDRKEQQKEIISIAVLRVSEITGRMRMNVPTNLNVDYYLWLENNKFKMKEYYFNSQIDPEFLNAKSIVIERTIHSKLELSKRVITE</sequence>
<proteinExistence type="predicted"/>
<dbReference type="AlphaFoldDB" id="A0A1H9E214"/>
<evidence type="ECO:0000256" key="1">
    <source>
        <dbReference type="SAM" id="Phobius"/>
    </source>
</evidence>
<reference evidence="2 3" key="1">
    <citation type="submission" date="2016-10" db="EMBL/GenBank/DDBJ databases">
        <authorList>
            <person name="de Groot N.N."/>
        </authorList>
    </citation>
    <scope>NUCLEOTIDE SEQUENCE [LARGE SCALE GENOMIC DNA]</scope>
    <source>
        <strain evidence="2 3">DSM 27078</strain>
    </source>
</reference>
<accession>A0A1H9E214</accession>
<feature type="transmembrane region" description="Helical" evidence="1">
    <location>
        <begin position="25"/>
        <end position="46"/>
    </location>
</feature>
<keyword evidence="1" id="KW-1133">Transmembrane helix</keyword>
<organism evidence="2 3">
    <name type="scientific">Flavobacterium urocaniciphilum</name>
    <dbReference type="NCBI Taxonomy" id="1299341"/>
    <lineage>
        <taxon>Bacteria</taxon>
        <taxon>Pseudomonadati</taxon>
        <taxon>Bacteroidota</taxon>
        <taxon>Flavobacteriia</taxon>
        <taxon>Flavobacteriales</taxon>
        <taxon>Flavobacteriaceae</taxon>
        <taxon>Flavobacterium</taxon>
    </lineage>
</organism>
<keyword evidence="3" id="KW-1185">Reference proteome</keyword>
<name>A0A1H9E214_9FLAO</name>